<accession>A0A7J7KDL0</accession>
<dbReference type="PROSITE" id="PS51707">
    <property type="entry name" value="CYTH"/>
    <property type="match status" value="1"/>
</dbReference>
<comment type="caution">
    <text evidence="2">The sequence shown here is derived from an EMBL/GenBank/DDBJ whole genome shotgun (WGS) entry which is preliminary data.</text>
</comment>
<sequence>MDGVPVEVEYKFKIPPDIQERLASINATLAKDITFTDVYLDTTDFVLCCSDTWLRKRNGKYQLKYAAPDRVKCDVRQYKETGDEMLIRQHVYRVIAGFNNTEHSTEHSYDLEQLVPYAELTTHRLEYEADQVVIDLDKTDFGYNVGEIEVVSSCSDDLQSAVEKVQRVAALLDVQTVDRPISKLMTYLSVHNKALRDKIYSLFKF</sequence>
<name>A0A7J7KDL0_BUGNE</name>
<dbReference type="PANTHER" id="PTHR14586:SF1">
    <property type="entry name" value="THIAMINE-TRIPHOSPHATASE"/>
    <property type="match status" value="1"/>
</dbReference>
<feature type="domain" description="CYTH" evidence="1">
    <location>
        <begin position="5"/>
        <end position="187"/>
    </location>
</feature>
<dbReference type="InterPro" id="IPR039582">
    <property type="entry name" value="THTPA"/>
</dbReference>
<dbReference type="AlphaFoldDB" id="A0A7J7KDL0"/>
<gene>
    <name evidence="2" type="ORF">EB796_004971</name>
</gene>
<dbReference type="GO" id="GO:0050333">
    <property type="term" value="F:thiamine triphosphate phosphatase activity"/>
    <property type="evidence" value="ECO:0007669"/>
    <property type="project" value="InterPro"/>
</dbReference>
<organism evidence="2 3">
    <name type="scientific">Bugula neritina</name>
    <name type="common">Brown bryozoan</name>
    <name type="synonym">Sertularia neritina</name>
    <dbReference type="NCBI Taxonomy" id="10212"/>
    <lineage>
        <taxon>Eukaryota</taxon>
        <taxon>Metazoa</taxon>
        <taxon>Spiralia</taxon>
        <taxon>Lophotrochozoa</taxon>
        <taxon>Bryozoa</taxon>
        <taxon>Gymnolaemata</taxon>
        <taxon>Cheilostomatida</taxon>
        <taxon>Flustrina</taxon>
        <taxon>Buguloidea</taxon>
        <taxon>Bugulidae</taxon>
        <taxon>Bugula</taxon>
    </lineage>
</organism>
<evidence type="ECO:0000313" key="2">
    <source>
        <dbReference type="EMBL" id="KAF6036729.1"/>
    </source>
</evidence>
<dbReference type="SUPFAM" id="SSF55154">
    <property type="entry name" value="CYTH-like phosphatases"/>
    <property type="match status" value="1"/>
</dbReference>
<proteinExistence type="predicted"/>
<keyword evidence="3" id="KW-1185">Reference proteome</keyword>
<dbReference type="InterPro" id="IPR023577">
    <property type="entry name" value="CYTH_domain"/>
</dbReference>
<reference evidence="2" key="1">
    <citation type="submission" date="2020-06" db="EMBL/GenBank/DDBJ databases">
        <title>Draft genome of Bugula neritina, a colonial animal packing powerful symbionts and potential medicines.</title>
        <authorList>
            <person name="Rayko M."/>
        </authorList>
    </citation>
    <scope>NUCLEOTIDE SEQUENCE [LARGE SCALE GENOMIC DNA]</scope>
    <source>
        <strain evidence="2">Kwan_BN1</strain>
    </source>
</reference>
<dbReference type="GO" id="GO:0000287">
    <property type="term" value="F:magnesium ion binding"/>
    <property type="evidence" value="ECO:0007669"/>
    <property type="project" value="TreeGrafter"/>
</dbReference>
<dbReference type="Proteomes" id="UP000593567">
    <property type="component" value="Unassembled WGS sequence"/>
</dbReference>
<evidence type="ECO:0000313" key="3">
    <source>
        <dbReference type="Proteomes" id="UP000593567"/>
    </source>
</evidence>
<dbReference type="PANTHER" id="PTHR14586">
    <property type="entry name" value="THIAMINE-TRIPHOSPHATASE"/>
    <property type="match status" value="1"/>
</dbReference>
<evidence type="ECO:0000259" key="1">
    <source>
        <dbReference type="PROSITE" id="PS51707"/>
    </source>
</evidence>
<protein>
    <submittedName>
        <fullName evidence="2">THTPA</fullName>
    </submittedName>
</protein>
<dbReference type="Gene3D" id="2.40.320.10">
    <property type="entry name" value="Hypothetical Protein Pfu-838710-001"/>
    <property type="match status" value="1"/>
</dbReference>
<dbReference type="InterPro" id="IPR033469">
    <property type="entry name" value="CYTH-like_dom_sf"/>
</dbReference>
<dbReference type="Pfam" id="PF01928">
    <property type="entry name" value="CYTH"/>
    <property type="match status" value="1"/>
</dbReference>
<dbReference type="OrthoDB" id="442176at2759"/>
<dbReference type="GO" id="GO:0042357">
    <property type="term" value="P:thiamine diphosphate metabolic process"/>
    <property type="evidence" value="ECO:0007669"/>
    <property type="project" value="TreeGrafter"/>
</dbReference>
<dbReference type="EMBL" id="VXIV02000684">
    <property type="protein sequence ID" value="KAF6036729.1"/>
    <property type="molecule type" value="Genomic_DNA"/>
</dbReference>